<evidence type="ECO:0000313" key="4">
    <source>
        <dbReference type="Proteomes" id="UP000245765"/>
    </source>
</evidence>
<dbReference type="Proteomes" id="UP000245765">
    <property type="component" value="Unassembled WGS sequence"/>
</dbReference>
<dbReference type="Gene3D" id="1.10.101.10">
    <property type="entry name" value="PGBD-like superfamily/PGBD"/>
    <property type="match status" value="2"/>
</dbReference>
<feature type="chain" id="PRO_5016428993" description="Peptidoglycan binding-like domain-containing protein" evidence="1">
    <location>
        <begin position="24"/>
        <end position="182"/>
    </location>
</feature>
<dbReference type="Pfam" id="PF01471">
    <property type="entry name" value="PG_binding_1"/>
    <property type="match status" value="2"/>
</dbReference>
<proteinExistence type="predicted"/>
<protein>
    <recommendedName>
        <fullName evidence="2">Peptidoglycan binding-like domain-containing protein</fullName>
    </recommendedName>
</protein>
<feature type="domain" description="Peptidoglycan binding-like" evidence="2">
    <location>
        <begin position="116"/>
        <end position="170"/>
    </location>
</feature>
<dbReference type="InterPro" id="IPR036366">
    <property type="entry name" value="PGBDSf"/>
</dbReference>
<dbReference type="InterPro" id="IPR036365">
    <property type="entry name" value="PGBD-like_sf"/>
</dbReference>
<evidence type="ECO:0000313" key="3">
    <source>
        <dbReference type="EMBL" id="PWS37291.1"/>
    </source>
</evidence>
<dbReference type="EMBL" id="QGNA01000002">
    <property type="protein sequence ID" value="PWS37291.1"/>
    <property type="molecule type" value="Genomic_DNA"/>
</dbReference>
<evidence type="ECO:0000256" key="1">
    <source>
        <dbReference type="SAM" id="SignalP"/>
    </source>
</evidence>
<dbReference type="RefSeq" id="WP_109870400.1">
    <property type="nucleotide sequence ID" value="NZ_QGNA01000002.1"/>
</dbReference>
<dbReference type="InterPro" id="IPR002477">
    <property type="entry name" value="Peptidoglycan-bd-like"/>
</dbReference>
<accession>A0A317FDZ3</accession>
<gene>
    <name evidence="3" type="ORF">DFH01_10595</name>
</gene>
<dbReference type="OrthoDB" id="7283865at2"/>
<feature type="signal peptide" evidence="1">
    <location>
        <begin position="1"/>
        <end position="23"/>
    </location>
</feature>
<evidence type="ECO:0000259" key="2">
    <source>
        <dbReference type="Pfam" id="PF01471"/>
    </source>
</evidence>
<keyword evidence="1" id="KW-0732">Signal</keyword>
<organism evidence="3 4">
    <name type="scientific">Falsiroseomonas bella</name>
    <dbReference type="NCBI Taxonomy" id="2184016"/>
    <lineage>
        <taxon>Bacteria</taxon>
        <taxon>Pseudomonadati</taxon>
        <taxon>Pseudomonadota</taxon>
        <taxon>Alphaproteobacteria</taxon>
        <taxon>Acetobacterales</taxon>
        <taxon>Roseomonadaceae</taxon>
        <taxon>Falsiroseomonas</taxon>
    </lineage>
</organism>
<reference evidence="4" key="1">
    <citation type="submission" date="2018-05" db="EMBL/GenBank/DDBJ databases">
        <authorList>
            <person name="Du Z."/>
            <person name="Wang X."/>
        </authorList>
    </citation>
    <scope>NUCLEOTIDE SEQUENCE [LARGE SCALE GENOMIC DNA]</scope>
    <source>
        <strain evidence="4">CQN31</strain>
    </source>
</reference>
<dbReference type="AlphaFoldDB" id="A0A317FDZ3"/>
<comment type="caution">
    <text evidence="3">The sequence shown here is derived from an EMBL/GenBank/DDBJ whole genome shotgun (WGS) entry which is preliminary data.</text>
</comment>
<keyword evidence="4" id="KW-1185">Reference proteome</keyword>
<dbReference type="SUPFAM" id="SSF47090">
    <property type="entry name" value="PGBD-like"/>
    <property type="match status" value="2"/>
</dbReference>
<sequence>MPRPLHLLGLAALAATLAGGALAQTNPPLAFVQPLSEEATQAVQRKLREAGVYRGGTDGIWGPESQAALDRFQQARGLAVTGGVNLATAQALGLAVPDLLPGGRPAAAPIGGLSDRAVRNIQQRLKALGFYDGALDALWGAGTQEALQRFQRGRALEATGQINPATAQALGLNPNNLEEPPR</sequence>
<name>A0A317FDZ3_9PROT</name>
<feature type="domain" description="Peptidoglycan binding-like" evidence="2">
    <location>
        <begin position="37"/>
        <end position="92"/>
    </location>
</feature>